<dbReference type="OrthoDB" id="9773278at2"/>
<dbReference type="PANTHER" id="PTHR23150:SF19">
    <property type="entry name" value="FORMYLGLYCINE-GENERATING ENZYME"/>
    <property type="match status" value="1"/>
</dbReference>
<dbReference type="InterPro" id="IPR016187">
    <property type="entry name" value="CTDL_fold"/>
</dbReference>
<dbReference type="Proteomes" id="UP000295292">
    <property type="component" value="Unassembled WGS sequence"/>
</dbReference>
<reference evidence="3 4" key="1">
    <citation type="submission" date="2019-03" db="EMBL/GenBank/DDBJ databases">
        <title>Genomic Encyclopedia of Archaeal and Bacterial Type Strains, Phase II (KMG-II): from individual species to whole genera.</title>
        <authorList>
            <person name="Goeker M."/>
        </authorList>
    </citation>
    <scope>NUCLEOTIDE SEQUENCE [LARGE SCALE GENOMIC DNA]</scope>
    <source>
        <strain evidence="3 4">DSM 28353</strain>
    </source>
</reference>
<comment type="caution">
    <text evidence="3">The sequence shown here is derived from an EMBL/GenBank/DDBJ whole genome shotgun (WGS) entry which is preliminary data.</text>
</comment>
<dbReference type="PANTHER" id="PTHR23150">
    <property type="entry name" value="SULFATASE MODIFYING FACTOR 1, 2"/>
    <property type="match status" value="1"/>
</dbReference>
<proteinExistence type="predicted"/>
<dbReference type="Pfam" id="PF03781">
    <property type="entry name" value="FGE-sulfatase"/>
    <property type="match status" value="1"/>
</dbReference>
<dbReference type="GO" id="GO:0120147">
    <property type="term" value="F:formylglycine-generating oxidase activity"/>
    <property type="evidence" value="ECO:0007669"/>
    <property type="project" value="TreeGrafter"/>
</dbReference>
<dbReference type="AlphaFoldDB" id="A0A4R6W8H7"/>
<dbReference type="RefSeq" id="WP_133586054.1">
    <property type="nucleotide sequence ID" value="NZ_SNYV01000017.1"/>
</dbReference>
<feature type="domain" description="Sulfatase-modifying factor enzyme-like" evidence="2">
    <location>
        <begin position="48"/>
        <end position="424"/>
    </location>
</feature>
<evidence type="ECO:0000256" key="1">
    <source>
        <dbReference type="SAM" id="SignalP"/>
    </source>
</evidence>
<dbReference type="InterPro" id="IPR005532">
    <property type="entry name" value="SUMF_dom"/>
</dbReference>
<evidence type="ECO:0000259" key="2">
    <source>
        <dbReference type="Pfam" id="PF03781"/>
    </source>
</evidence>
<sequence length="432" mass="49603">MKFNRYRLSYGLLCALIAVVALGCKGPSNTGELVGVRLDKLKANKTPHGMVLIPGGTFIMGQSDEDIGFSQTAQNRQVTIAPFYMDDTEISNSEYRQFVHWVRDSILIHNFLGDDSYFLAADDGSGERYIDWDKVDKQSPWKTGDKDKRERLGSMFYQGEDRVFGRNELDVRLLKYHFEWYDQQAAVRGKNDPSKRRSDFIMRDTMLIYPDTTVWLADFSYAANEPMVNGYFSHPSFDDYPVVGVTWRQAQAFNSWRTQLFNNRAVKNRVQPRFDYQLPSEAEWEYAARGGKVGTQYPWGGPTARNARGCLMANFKPGRGNYIDDGVAYTAPVYSYWPNDFGLYNMAGNVAEWTQSSYNESAYSFVHDMNPTYSYNAKASDHETMKRKVIRGGSWKDVGFFLQNGTRQYEYQDTAKSYIGFRSVTRYPGVAY</sequence>
<dbReference type="Gene3D" id="3.90.1580.10">
    <property type="entry name" value="paralog of FGE (formylglycine-generating enzyme)"/>
    <property type="match status" value="2"/>
</dbReference>
<protein>
    <submittedName>
        <fullName evidence="3">Gliding motility-associated lipoprotein GldK/gliding motility-associated lipoprotein GldK,TIGR03529</fullName>
    </submittedName>
</protein>
<dbReference type="SUPFAM" id="SSF56436">
    <property type="entry name" value="C-type lectin-like"/>
    <property type="match status" value="1"/>
</dbReference>
<feature type="chain" id="PRO_5020663878" evidence="1">
    <location>
        <begin position="24"/>
        <end position="432"/>
    </location>
</feature>
<accession>A0A4R6W8H7</accession>
<keyword evidence="1" id="KW-0732">Signal</keyword>
<dbReference type="PROSITE" id="PS51257">
    <property type="entry name" value="PROKAR_LIPOPROTEIN"/>
    <property type="match status" value="1"/>
</dbReference>
<name>A0A4R6W8H7_9SPHI</name>
<feature type="signal peptide" evidence="1">
    <location>
        <begin position="1"/>
        <end position="23"/>
    </location>
</feature>
<keyword evidence="4" id="KW-1185">Reference proteome</keyword>
<dbReference type="InterPro" id="IPR042095">
    <property type="entry name" value="SUMF_sf"/>
</dbReference>
<organism evidence="3 4">
    <name type="scientific">Sphingobacterium yanglingense</name>
    <dbReference type="NCBI Taxonomy" id="1437280"/>
    <lineage>
        <taxon>Bacteria</taxon>
        <taxon>Pseudomonadati</taxon>
        <taxon>Bacteroidota</taxon>
        <taxon>Sphingobacteriia</taxon>
        <taxon>Sphingobacteriales</taxon>
        <taxon>Sphingobacteriaceae</taxon>
        <taxon>Sphingobacterium</taxon>
    </lineage>
</organism>
<gene>
    <name evidence="3" type="ORF">CLV99_3885</name>
</gene>
<dbReference type="EMBL" id="SNYV01000017">
    <property type="protein sequence ID" value="TDQ75285.1"/>
    <property type="molecule type" value="Genomic_DNA"/>
</dbReference>
<evidence type="ECO:0000313" key="4">
    <source>
        <dbReference type="Proteomes" id="UP000295292"/>
    </source>
</evidence>
<keyword evidence="3" id="KW-0449">Lipoprotein</keyword>
<dbReference type="InterPro" id="IPR051043">
    <property type="entry name" value="Sulfatase_Mod_Factor_Kinase"/>
</dbReference>
<evidence type="ECO:0000313" key="3">
    <source>
        <dbReference type="EMBL" id="TDQ75285.1"/>
    </source>
</evidence>